<dbReference type="Proteomes" id="UP001295469">
    <property type="component" value="Chromosome C05"/>
</dbReference>
<sequence>MCTDDATALKPIPKAFGGSIGLANNHLSAPSQLVSMYKLPPKMSLCLPSTEDGRSDESVKLQDMEESRECNLYEESPAVFALVTHRRSSSVIPIKLTAFFYVAGIPEAEETANNELITGAAERDNFRRSRGSHEFFLSRRTPPVKMKYIYGELKLRKELRIGTINGD</sequence>
<proteinExistence type="predicted"/>
<dbReference type="InterPro" id="IPR021109">
    <property type="entry name" value="Peptidase_aspartic_dom_sf"/>
</dbReference>
<reference evidence="1" key="1">
    <citation type="submission" date="2021-01" db="EMBL/GenBank/DDBJ databases">
        <authorList>
            <consortium name="Genoscope - CEA"/>
            <person name="William W."/>
        </authorList>
    </citation>
    <scope>NUCLEOTIDE SEQUENCE</scope>
</reference>
<dbReference type="Gene3D" id="2.40.70.10">
    <property type="entry name" value="Acid Proteases"/>
    <property type="match status" value="1"/>
</dbReference>
<accession>A0A816KJ88</accession>
<gene>
    <name evidence="1" type="ORF">DARMORV10_C05P18860.1</name>
</gene>
<organism evidence="1">
    <name type="scientific">Brassica napus</name>
    <name type="common">Rape</name>
    <dbReference type="NCBI Taxonomy" id="3708"/>
    <lineage>
        <taxon>Eukaryota</taxon>
        <taxon>Viridiplantae</taxon>
        <taxon>Streptophyta</taxon>
        <taxon>Embryophyta</taxon>
        <taxon>Tracheophyta</taxon>
        <taxon>Spermatophyta</taxon>
        <taxon>Magnoliopsida</taxon>
        <taxon>eudicotyledons</taxon>
        <taxon>Gunneridae</taxon>
        <taxon>Pentapetalae</taxon>
        <taxon>rosids</taxon>
        <taxon>malvids</taxon>
        <taxon>Brassicales</taxon>
        <taxon>Brassicaceae</taxon>
        <taxon>Brassiceae</taxon>
        <taxon>Brassica</taxon>
    </lineage>
</organism>
<evidence type="ECO:0000313" key="1">
    <source>
        <dbReference type="EMBL" id="CAF1927134.1"/>
    </source>
</evidence>
<name>A0A816KJ88_BRANA</name>
<dbReference type="AlphaFoldDB" id="A0A816KJ88"/>
<dbReference type="SUPFAM" id="SSF50630">
    <property type="entry name" value="Acid proteases"/>
    <property type="match status" value="1"/>
</dbReference>
<dbReference type="EMBL" id="HG994369">
    <property type="protein sequence ID" value="CAF1927134.1"/>
    <property type="molecule type" value="Genomic_DNA"/>
</dbReference>
<protein>
    <submittedName>
        <fullName evidence="1">(rape) hypothetical protein</fullName>
    </submittedName>
</protein>